<evidence type="ECO:0000313" key="4">
    <source>
        <dbReference type="EMBL" id="QEL16429.1"/>
    </source>
</evidence>
<dbReference type="InterPro" id="IPR039365">
    <property type="entry name" value="IS701-like"/>
</dbReference>
<feature type="compositionally biased region" description="Low complexity" evidence="1">
    <location>
        <begin position="247"/>
        <end position="264"/>
    </location>
</feature>
<dbReference type="PANTHER" id="PTHR33627">
    <property type="entry name" value="TRANSPOSASE"/>
    <property type="match status" value="1"/>
</dbReference>
<dbReference type="KEGG" id="lrs:PX52LOC_03606"/>
<reference evidence="9" key="1">
    <citation type="submission" date="2019-08" db="EMBL/GenBank/DDBJ databases">
        <title>Limnoglobus roseus gen. nov., sp. nov., a novel freshwater planctomycete with a giant genome from the family Gemmataceae.</title>
        <authorList>
            <person name="Kulichevskaya I.S."/>
            <person name="Naumoff D.G."/>
            <person name="Miroshnikov K."/>
            <person name="Ivanova A."/>
            <person name="Philippov D.A."/>
            <person name="Hakobyan A."/>
            <person name="Rijpstra I.C."/>
            <person name="Sinninghe Damste J.S."/>
            <person name="Liesack W."/>
            <person name="Dedysh S.N."/>
        </authorList>
    </citation>
    <scope>NUCLEOTIDE SEQUENCE [LARGE SCALE GENOMIC DNA]</scope>
    <source>
        <strain evidence="9">PX52</strain>
    </source>
</reference>
<evidence type="ECO:0000313" key="8">
    <source>
        <dbReference type="EMBL" id="QEL20695.1"/>
    </source>
</evidence>
<dbReference type="KEGG" id="lrs:PX52LOC_03383"/>
<dbReference type="EMBL" id="CP042425">
    <property type="protein sequence ID" value="QEL14261.1"/>
    <property type="molecule type" value="Genomic_DNA"/>
</dbReference>
<evidence type="ECO:0000313" key="6">
    <source>
        <dbReference type="EMBL" id="QEL16761.1"/>
    </source>
</evidence>
<dbReference type="EMBL" id="CP042425">
    <property type="protein sequence ID" value="QEL20695.1"/>
    <property type="molecule type" value="Genomic_DNA"/>
</dbReference>
<dbReference type="InterPro" id="IPR012337">
    <property type="entry name" value="RNaseH-like_sf"/>
</dbReference>
<dbReference type="AlphaFoldDB" id="A0A5C1A570"/>
<organism evidence="3 9">
    <name type="scientific">Limnoglobus roseus</name>
    <dbReference type="NCBI Taxonomy" id="2598579"/>
    <lineage>
        <taxon>Bacteria</taxon>
        <taxon>Pseudomonadati</taxon>
        <taxon>Planctomycetota</taxon>
        <taxon>Planctomycetia</taxon>
        <taxon>Gemmatales</taxon>
        <taxon>Gemmataceae</taxon>
        <taxon>Limnoglobus</taxon>
    </lineage>
</organism>
<evidence type="ECO:0000256" key="1">
    <source>
        <dbReference type="SAM" id="MobiDB-lite"/>
    </source>
</evidence>
<dbReference type="EMBL" id="CP042425">
    <property type="protein sequence ID" value="QEL16646.1"/>
    <property type="molecule type" value="Genomic_DNA"/>
</dbReference>
<dbReference type="KEGG" id="lrs:PX52LOC_01131"/>
<dbReference type="Pfam" id="PF13546">
    <property type="entry name" value="DDE_5"/>
    <property type="match status" value="1"/>
</dbReference>
<evidence type="ECO:0000313" key="5">
    <source>
        <dbReference type="EMBL" id="QEL16646.1"/>
    </source>
</evidence>
<protein>
    <submittedName>
        <fullName evidence="3">Transposase</fullName>
    </submittedName>
</protein>
<name>A0A5C1A570_9BACT</name>
<accession>A0A5C1A570</accession>
<dbReference type="OrthoDB" id="5525203at2"/>
<evidence type="ECO:0000259" key="2">
    <source>
        <dbReference type="Pfam" id="PF13546"/>
    </source>
</evidence>
<dbReference type="EMBL" id="CP042425">
    <property type="protein sequence ID" value="QEL17504.1"/>
    <property type="molecule type" value="Genomic_DNA"/>
</dbReference>
<dbReference type="Proteomes" id="UP000324974">
    <property type="component" value="Chromosome"/>
</dbReference>
<dbReference type="KEGG" id="lrs:PX52LOC_07802"/>
<sequence>MDARKLAKLRRELTAFLDEVAGTLGNARRRRWCDAYLRGILLDGHRKSVEPMAARLKTIEQGDADYEQALQQFLNQSPWDTGEVRGGLQAWVARRFGTAGVVIIDDTGFPKQGTHSVGVARQYTGTLGKVASCQVAVTLQFATAKEVVGLDAQLYLPQAWADDADRMARAGVPVAVGYRPKWQMALAMLRQAAGHGFCGVVLADSLFGTVTEFREQLAADGRTYFVGIDSTLKVVAADADLGPVPPAGRTGRPPTRPAGVRAGAKSPNVKEWALGRVADFRAVMWRKGTKGKMAGRFAAWRVRPAHKLSSGREPGGACWLLVEWPAGADQPAKYFFSNLPAATSLKRLVAAAKSRWWVEHSYRELKDELGLDHFEGRSWRGWNHHAVLVLMAYAFLQDLRRTRRKKVSPG</sequence>
<evidence type="ECO:0000313" key="3">
    <source>
        <dbReference type="EMBL" id="QEL14261.1"/>
    </source>
</evidence>
<evidence type="ECO:0000313" key="9">
    <source>
        <dbReference type="Proteomes" id="UP000324974"/>
    </source>
</evidence>
<feature type="domain" description="Transposase IS701-like DDE" evidence="2">
    <location>
        <begin position="21"/>
        <end position="291"/>
    </location>
</feature>
<dbReference type="KEGG" id="lrs:PX52LOC_04493"/>
<dbReference type="EMBL" id="CP042425">
    <property type="protein sequence ID" value="QEL16761.1"/>
    <property type="molecule type" value="Genomic_DNA"/>
</dbReference>
<dbReference type="RefSeq" id="WP_149109166.1">
    <property type="nucleotide sequence ID" value="NZ_CP042425.1"/>
</dbReference>
<keyword evidence="9" id="KW-1185">Reference proteome</keyword>
<proteinExistence type="predicted"/>
<feature type="region of interest" description="Disordered" evidence="1">
    <location>
        <begin position="244"/>
        <end position="264"/>
    </location>
</feature>
<reference evidence="3" key="2">
    <citation type="journal article" date="2020" name="Int. J. Syst. Evol. Microbiol.">
        <title>Limnoglobus roseus gen. nov., sp. nov., a novel freshwater planctomycete with a giant genome from the family Gemmataceae.</title>
        <authorList>
            <person name="Kulichevskaya I.S."/>
            <person name="Naumoff D.G."/>
            <person name="Miroshnikov K.K."/>
            <person name="Ivanova A.A."/>
            <person name="Philippov D.A."/>
            <person name="Hakobyan A."/>
            <person name="Rijpstra W.I.C."/>
            <person name="Damste J.S.S."/>
            <person name="Liesack W."/>
            <person name="Dedysh S.N."/>
        </authorList>
    </citation>
    <scope>NUCLEOTIDE SEQUENCE</scope>
    <source>
        <strain evidence="3">PX52</strain>
    </source>
</reference>
<dbReference type="PANTHER" id="PTHR33627:SF1">
    <property type="entry name" value="TRANSPOSASE"/>
    <property type="match status" value="1"/>
</dbReference>
<dbReference type="KEGG" id="lrs:PX52LOC_03730"/>
<gene>
    <name evidence="3" type="ORF">PX52LOC_01131</name>
    <name evidence="4" type="ORF">PX52LOC_03383</name>
    <name evidence="5" type="ORF">PX52LOC_03606</name>
    <name evidence="6" type="ORF">PX52LOC_03730</name>
    <name evidence="7" type="ORF">PX52LOC_04493</name>
    <name evidence="8" type="ORF">PX52LOC_07802</name>
</gene>
<dbReference type="SUPFAM" id="SSF53098">
    <property type="entry name" value="Ribonuclease H-like"/>
    <property type="match status" value="1"/>
</dbReference>
<dbReference type="InterPro" id="IPR038721">
    <property type="entry name" value="IS701-like_DDE_dom"/>
</dbReference>
<dbReference type="EMBL" id="CP042425">
    <property type="protein sequence ID" value="QEL16429.1"/>
    <property type="molecule type" value="Genomic_DNA"/>
</dbReference>
<evidence type="ECO:0000313" key="7">
    <source>
        <dbReference type="EMBL" id="QEL17504.1"/>
    </source>
</evidence>
<dbReference type="NCBIfam" id="NF033540">
    <property type="entry name" value="transpos_IS701"/>
    <property type="match status" value="1"/>
</dbReference>